<evidence type="ECO:0000313" key="1">
    <source>
        <dbReference type="EMBL" id="KAA6392236.1"/>
    </source>
</evidence>
<dbReference type="Proteomes" id="UP000324800">
    <property type="component" value="Unassembled WGS sequence"/>
</dbReference>
<sequence>MKTNSYPIIPDIKDKIENPLRSSPSFLIIIHQNQIIPDIKDKVENPFSSISSFDRIRNLPEKETYKQVVQLLAKKLFKVISDAVPGTNEVLSVHKIVYFLNLLQQKVDLLLEETVIAIQILQRFITQQTDKDAHVLDLSNVGMSIIISFILSMKFSRDRMPKNKFFANMFNIPIYNLNKSESSFLRIIDHACWVQEDFSSLIHSYEIE</sequence>
<dbReference type="AlphaFoldDB" id="A0A5J4WC48"/>
<dbReference type="EMBL" id="SNRW01002613">
    <property type="protein sequence ID" value="KAA6392236.1"/>
    <property type="molecule type" value="Genomic_DNA"/>
</dbReference>
<organism evidence="1 2">
    <name type="scientific">Streblomastix strix</name>
    <dbReference type="NCBI Taxonomy" id="222440"/>
    <lineage>
        <taxon>Eukaryota</taxon>
        <taxon>Metamonada</taxon>
        <taxon>Preaxostyla</taxon>
        <taxon>Oxymonadida</taxon>
        <taxon>Streblomastigidae</taxon>
        <taxon>Streblomastix</taxon>
    </lineage>
</organism>
<dbReference type="Pfam" id="PF08613">
    <property type="entry name" value="Cyclin"/>
    <property type="match status" value="1"/>
</dbReference>
<proteinExistence type="predicted"/>
<evidence type="ECO:0008006" key="3">
    <source>
        <dbReference type="Google" id="ProtNLM"/>
    </source>
</evidence>
<gene>
    <name evidence="1" type="ORF">EZS28_012236</name>
</gene>
<dbReference type="Gene3D" id="1.10.472.10">
    <property type="entry name" value="Cyclin-like"/>
    <property type="match status" value="1"/>
</dbReference>
<protein>
    <recommendedName>
        <fullName evidence="3">Cyclin N-terminal domain-containing protein</fullName>
    </recommendedName>
</protein>
<evidence type="ECO:0000313" key="2">
    <source>
        <dbReference type="Proteomes" id="UP000324800"/>
    </source>
</evidence>
<dbReference type="GO" id="GO:0019901">
    <property type="term" value="F:protein kinase binding"/>
    <property type="evidence" value="ECO:0007669"/>
    <property type="project" value="InterPro"/>
</dbReference>
<name>A0A5J4WC48_9EUKA</name>
<accession>A0A5J4WC48</accession>
<comment type="caution">
    <text evidence="1">The sequence shown here is derived from an EMBL/GenBank/DDBJ whole genome shotgun (WGS) entry which is preliminary data.</text>
</comment>
<dbReference type="InterPro" id="IPR013922">
    <property type="entry name" value="Cyclin_PHO80-like"/>
</dbReference>
<reference evidence="1 2" key="1">
    <citation type="submission" date="2019-03" db="EMBL/GenBank/DDBJ databases">
        <title>Single cell metagenomics reveals metabolic interactions within the superorganism composed of flagellate Streblomastix strix and complex community of Bacteroidetes bacteria on its surface.</title>
        <authorList>
            <person name="Treitli S.C."/>
            <person name="Kolisko M."/>
            <person name="Husnik F."/>
            <person name="Keeling P."/>
            <person name="Hampl V."/>
        </authorList>
    </citation>
    <scope>NUCLEOTIDE SEQUENCE [LARGE SCALE GENOMIC DNA]</scope>
    <source>
        <strain evidence="1">ST1C</strain>
    </source>
</reference>